<dbReference type="EMBL" id="MT142727">
    <property type="protein sequence ID" value="QJA87707.1"/>
    <property type="molecule type" value="Genomic_DNA"/>
</dbReference>
<dbReference type="AlphaFoldDB" id="A0A6M3KZL8"/>
<proteinExistence type="predicted"/>
<sequence>MSNGVIIFNKCFFCEKEGIPSSYYDMFPEKEVIAGTIGNKFICVSCTIDIYGLMQSASEIEDEILEEESQQGGE</sequence>
<protein>
    <submittedName>
        <fullName evidence="1">Uncharacterized protein</fullName>
    </submittedName>
</protein>
<reference evidence="1" key="1">
    <citation type="submission" date="2020-03" db="EMBL/GenBank/DDBJ databases">
        <title>The deep terrestrial virosphere.</title>
        <authorList>
            <person name="Holmfeldt K."/>
            <person name="Nilsson E."/>
            <person name="Simone D."/>
            <person name="Lopez-Fernandez M."/>
            <person name="Wu X."/>
            <person name="de Brujin I."/>
            <person name="Lundin D."/>
            <person name="Andersson A."/>
            <person name="Bertilsson S."/>
            <person name="Dopson M."/>
        </authorList>
    </citation>
    <scope>NUCLEOTIDE SEQUENCE</scope>
    <source>
        <strain evidence="1">MM415B02907</strain>
    </source>
</reference>
<name>A0A6M3KZL8_9ZZZZ</name>
<organism evidence="1">
    <name type="scientific">viral metagenome</name>
    <dbReference type="NCBI Taxonomy" id="1070528"/>
    <lineage>
        <taxon>unclassified sequences</taxon>
        <taxon>metagenomes</taxon>
        <taxon>organismal metagenomes</taxon>
    </lineage>
</organism>
<accession>A0A6M3KZL8</accession>
<gene>
    <name evidence="1" type="ORF">MM415B02907_0009</name>
</gene>
<evidence type="ECO:0000313" key="1">
    <source>
        <dbReference type="EMBL" id="QJA87707.1"/>
    </source>
</evidence>